<keyword evidence="2" id="KW-0645">Protease</keyword>
<dbReference type="OrthoDB" id="9811314at2"/>
<dbReference type="RefSeq" id="WP_111457340.1">
    <property type="nucleotide sequence ID" value="NZ_QFYP01000001.1"/>
</dbReference>
<comment type="caution">
    <text evidence="5">The sequence shown here is derived from an EMBL/GenBank/DDBJ whole genome shotgun (WGS) entry which is preliminary data.</text>
</comment>
<sequence length="431" mass="45281">MSALSPRPEAAPPRVHTLANGVRVVCDPMPGLQTVALSVVAGHGARFEDEARSGWSHLLEHMVFKGAGGRSAREIVEVIEAEGGNINAATGYERTSFQVRALKDGLDLGSAVLADLVQRPHMDADDLAREKQVVAQEIAEAADAPDDLVFELAQGAAYDGQPLGRPILGTPETIGRADPDTLNAWRAALYDPQALVVSAAGAVDEDEVLRLAERDYGHAAPGPALTTADAAVFVGGERPTAKRLEQANLVLLLPAVGVRDPDYFALRLLAEILGGGMASRLFQEAREKRGLAYAIDAYSETYADAGVLGVFAGCAAVDAEQLAQVAAGEIAGMTKPVDDAELARAKAQLKGSMFMGRESALARAEQAAGQVLLFGRTLDPQEVAADVDIVSAADLVRLTERILDTRRAAVAVLGPKPSLKAAPAFERALFG</sequence>
<dbReference type="Pfam" id="PF00675">
    <property type="entry name" value="Peptidase_M16"/>
    <property type="match status" value="1"/>
</dbReference>
<reference evidence="6" key="1">
    <citation type="submission" date="2018-05" db="EMBL/GenBank/DDBJ databases">
        <authorList>
            <person name="Li X."/>
        </authorList>
    </citation>
    <scope>NUCLEOTIDE SEQUENCE [LARGE SCALE GENOMIC DNA]</scope>
    <source>
        <strain evidence="6">HKS-05</strain>
    </source>
</reference>
<keyword evidence="2" id="KW-0482">Metalloprotease</keyword>
<evidence type="ECO:0000259" key="4">
    <source>
        <dbReference type="Pfam" id="PF05193"/>
    </source>
</evidence>
<dbReference type="Gene3D" id="3.30.830.10">
    <property type="entry name" value="Metalloenzyme, LuxS/M16 peptidase-like"/>
    <property type="match status" value="2"/>
</dbReference>
<keyword evidence="6" id="KW-1185">Reference proteome</keyword>
<dbReference type="AlphaFoldDB" id="A0A328AZL5"/>
<gene>
    <name evidence="5" type="ORF">DJ021_09640</name>
</gene>
<proteinExistence type="inferred from homology"/>
<evidence type="ECO:0000259" key="3">
    <source>
        <dbReference type="Pfam" id="PF00675"/>
    </source>
</evidence>
<name>A0A328AZL5_9CAUL</name>
<evidence type="ECO:0000313" key="5">
    <source>
        <dbReference type="EMBL" id="RAK60047.1"/>
    </source>
</evidence>
<dbReference type="InterPro" id="IPR011765">
    <property type="entry name" value="Pept_M16_N"/>
</dbReference>
<evidence type="ECO:0000256" key="1">
    <source>
        <dbReference type="ARBA" id="ARBA00007261"/>
    </source>
</evidence>
<accession>A0A328AZL5</accession>
<organism evidence="5 6">
    <name type="scientific">Phenylobacterium hankyongense</name>
    <dbReference type="NCBI Taxonomy" id="1813876"/>
    <lineage>
        <taxon>Bacteria</taxon>
        <taxon>Pseudomonadati</taxon>
        <taxon>Pseudomonadota</taxon>
        <taxon>Alphaproteobacteria</taxon>
        <taxon>Caulobacterales</taxon>
        <taxon>Caulobacteraceae</taxon>
        <taxon>Phenylobacterium</taxon>
    </lineage>
</organism>
<dbReference type="Pfam" id="PF05193">
    <property type="entry name" value="Peptidase_M16_C"/>
    <property type="match status" value="1"/>
</dbReference>
<feature type="domain" description="Peptidase M16 C-terminal" evidence="4">
    <location>
        <begin position="178"/>
        <end position="349"/>
    </location>
</feature>
<keyword evidence="2" id="KW-0378">Hydrolase</keyword>
<protein>
    <submittedName>
        <fullName evidence="5">Insulinase family protein</fullName>
    </submittedName>
</protein>
<dbReference type="PANTHER" id="PTHR11851:SF49">
    <property type="entry name" value="MITOCHONDRIAL-PROCESSING PEPTIDASE SUBUNIT ALPHA"/>
    <property type="match status" value="1"/>
</dbReference>
<dbReference type="Proteomes" id="UP000249842">
    <property type="component" value="Unassembled WGS sequence"/>
</dbReference>
<dbReference type="GO" id="GO:0046872">
    <property type="term" value="F:metal ion binding"/>
    <property type="evidence" value="ECO:0007669"/>
    <property type="project" value="InterPro"/>
</dbReference>
<dbReference type="EMBL" id="QFYP01000001">
    <property type="protein sequence ID" value="RAK60047.1"/>
    <property type="molecule type" value="Genomic_DNA"/>
</dbReference>
<feature type="domain" description="Peptidase M16 N-terminal" evidence="3">
    <location>
        <begin position="29"/>
        <end position="170"/>
    </location>
</feature>
<evidence type="ECO:0000256" key="2">
    <source>
        <dbReference type="ARBA" id="ARBA00023049"/>
    </source>
</evidence>
<dbReference type="GO" id="GO:0008237">
    <property type="term" value="F:metallopeptidase activity"/>
    <property type="evidence" value="ECO:0007669"/>
    <property type="project" value="UniProtKB-KW"/>
</dbReference>
<dbReference type="InterPro" id="IPR050361">
    <property type="entry name" value="MPP/UQCRC_Complex"/>
</dbReference>
<evidence type="ECO:0000313" key="6">
    <source>
        <dbReference type="Proteomes" id="UP000249842"/>
    </source>
</evidence>
<dbReference type="InterPro" id="IPR007863">
    <property type="entry name" value="Peptidase_M16_C"/>
</dbReference>
<dbReference type="InterPro" id="IPR011249">
    <property type="entry name" value="Metalloenz_LuxS/M16"/>
</dbReference>
<comment type="similarity">
    <text evidence="1">Belongs to the peptidase M16 family.</text>
</comment>
<dbReference type="PANTHER" id="PTHR11851">
    <property type="entry name" value="METALLOPROTEASE"/>
    <property type="match status" value="1"/>
</dbReference>
<dbReference type="SUPFAM" id="SSF63411">
    <property type="entry name" value="LuxS/MPP-like metallohydrolase"/>
    <property type="match status" value="2"/>
</dbReference>